<dbReference type="Proteomes" id="UP000050761">
    <property type="component" value="Unassembled WGS sequence"/>
</dbReference>
<protein>
    <submittedName>
        <fullName evidence="3">Dynein_AAA_lid domain-containing protein</fullName>
    </submittedName>
</protein>
<evidence type="ECO:0000313" key="3">
    <source>
        <dbReference type="WBParaSite" id="HPBE_0002369701-mRNA-1"/>
    </source>
</evidence>
<dbReference type="OrthoDB" id="5979581at2759"/>
<accession>A0A3P8E1U9</accession>
<name>A0A183GLX7_HELPZ</name>
<accession>A0A183GLX7</accession>
<evidence type="ECO:0000313" key="1">
    <source>
        <dbReference type="EMBL" id="VDP40368.1"/>
    </source>
</evidence>
<dbReference type="EMBL" id="UZAH01035363">
    <property type="protein sequence ID" value="VDP40368.1"/>
    <property type="molecule type" value="Genomic_DNA"/>
</dbReference>
<dbReference type="WBParaSite" id="HPBE_0002369701-mRNA-1">
    <property type="protein sequence ID" value="HPBE_0002369701-mRNA-1"/>
    <property type="gene ID" value="HPBE_0002369701"/>
</dbReference>
<reference evidence="1 2" key="1">
    <citation type="submission" date="2018-11" db="EMBL/GenBank/DDBJ databases">
        <authorList>
            <consortium name="Pathogen Informatics"/>
        </authorList>
    </citation>
    <scope>NUCLEOTIDE SEQUENCE [LARGE SCALE GENOMIC DNA]</scope>
</reference>
<sequence>MSTELQEYYTYCYDNMEDPNQPNYEYLKDVIKKCLSPGFDFNTPFPWENKMAEATVGNVTQEGEIAEAHDQK</sequence>
<evidence type="ECO:0000313" key="2">
    <source>
        <dbReference type="Proteomes" id="UP000050761"/>
    </source>
</evidence>
<dbReference type="AlphaFoldDB" id="A0A183GLX7"/>
<proteinExistence type="predicted"/>
<organism evidence="2 3">
    <name type="scientific">Heligmosomoides polygyrus</name>
    <name type="common">Parasitic roundworm</name>
    <dbReference type="NCBI Taxonomy" id="6339"/>
    <lineage>
        <taxon>Eukaryota</taxon>
        <taxon>Metazoa</taxon>
        <taxon>Ecdysozoa</taxon>
        <taxon>Nematoda</taxon>
        <taxon>Chromadorea</taxon>
        <taxon>Rhabditida</taxon>
        <taxon>Rhabditina</taxon>
        <taxon>Rhabditomorpha</taxon>
        <taxon>Strongyloidea</taxon>
        <taxon>Heligmosomidae</taxon>
        <taxon>Heligmosomoides</taxon>
    </lineage>
</organism>
<keyword evidence="2" id="KW-1185">Reference proteome</keyword>
<reference evidence="3" key="2">
    <citation type="submission" date="2019-09" db="UniProtKB">
        <authorList>
            <consortium name="WormBaseParasite"/>
        </authorList>
    </citation>
    <scope>IDENTIFICATION</scope>
</reference>
<gene>
    <name evidence="1" type="ORF">HPBE_LOCUS23696</name>
</gene>